<protein>
    <submittedName>
        <fullName evidence="2">Uncharacterized protein</fullName>
    </submittedName>
</protein>
<gene>
    <name evidence="2" type="ORF">ORAREDHAP_LOCUS7531</name>
</gene>
<evidence type="ECO:0000313" key="2">
    <source>
        <dbReference type="EMBL" id="CAB4296012.1"/>
    </source>
</evidence>
<organism evidence="2 3">
    <name type="scientific">Prunus armeniaca</name>
    <name type="common">Apricot</name>
    <name type="synonym">Armeniaca vulgaris</name>
    <dbReference type="NCBI Taxonomy" id="36596"/>
    <lineage>
        <taxon>Eukaryota</taxon>
        <taxon>Viridiplantae</taxon>
        <taxon>Streptophyta</taxon>
        <taxon>Embryophyta</taxon>
        <taxon>Tracheophyta</taxon>
        <taxon>Spermatophyta</taxon>
        <taxon>Magnoliopsida</taxon>
        <taxon>eudicotyledons</taxon>
        <taxon>Gunneridae</taxon>
        <taxon>Pentapetalae</taxon>
        <taxon>rosids</taxon>
        <taxon>fabids</taxon>
        <taxon>Rosales</taxon>
        <taxon>Rosaceae</taxon>
        <taxon>Amygdaloideae</taxon>
        <taxon>Amygdaleae</taxon>
        <taxon>Prunus</taxon>
    </lineage>
</organism>
<evidence type="ECO:0000313" key="3">
    <source>
        <dbReference type="Proteomes" id="UP000507245"/>
    </source>
</evidence>
<dbReference type="AlphaFoldDB" id="A0A6J5W802"/>
<accession>A0A6J5W802</accession>
<evidence type="ECO:0000256" key="1">
    <source>
        <dbReference type="SAM" id="MobiDB-lite"/>
    </source>
</evidence>
<reference evidence="3" key="1">
    <citation type="journal article" date="2020" name="Genome Biol.">
        <title>Gamete binning: chromosome-level and haplotype-resolved genome assembly enabled by high-throughput single-cell sequencing of gamete genomes.</title>
        <authorList>
            <person name="Campoy J.A."/>
            <person name="Sun H."/>
            <person name="Goel M."/>
            <person name="Jiao W.-B."/>
            <person name="Folz-Donahue K."/>
            <person name="Wang N."/>
            <person name="Rubio M."/>
            <person name="Liu C."/>
            <person name="Kukat C."/>
            <person name="Ruiz D."/>
            <person name="Huettel B."/>
            <person name="Schneeberger K."/>
        </authorList>
    </citation>
    <scope>NUCLEOTIDE SEQUENCE [LARGE SCALE GENOMIC DNA]</scope>
    <source>
        <strain evidence="3">cv. Rojo Pasion</strain>
    </source>
</reference>
<dbReference type="Proteomes" id="UP000507245">
    <property type="component" value="Unassembled WGS sequence"/>
</dbReference>
<proteinExistence type="predicted"/>
<dbReference type="EMBL" id="CAEKKB010000001">
    <property type="protein sequence ID" value="CAB4296012.1"/>
    <property type="molecule type" value="Genomic_DNA"/>
</dbReference>
<keyword evidence="3" id="KW-1185">Reference proteome</keyword>
<feature type="compositionally biased region" description="Basic and acidic residues" evidence="1">
    <location>
        <begin position="1"/>
        <end position="16"/>
    </location>
</feature>
<name>A0A6J5W802_PRUAR</name>
<sequence>MSSSSKREIVDDGRGADDEEATAVLLRSERGRERADSDVGMGECLGQEDVLGRMDCLGKSAAHEGKRQIMATNFLGHPQLGPCQVDTHSLYTHIHPSVRPSVRHLHI</sequence>
<feature type="region of interest" description="Disordered" evidence="1">
    <location>
        <begin position="1"/>
        <end position="21"/>
    </location>
</feature>